<dbReference type="FunFam" id="2.40.30.170:FF:000010">
    <property type="entry name" value="Efflux RND transporter periplasmic adaptor subunit"/>
    <property type="match status" value="1"/>
</dbReference>
<dbReference type="InterPro" id="IPR058625">
    <property type="entry name" value="MdtA-like_BSH"/>
</dbReference>
<evidence type="ECO:0000256" key="2">
    <source>
        <dbReference type="SAM" id="SignalP"/>
    </source>
</evidence>
<gene>
    <name evidence="6" type="primary">bepD</name>
    <name evidence="6" type="ORF">NCTC11938_02941</name>
</gene>
<accession>A0A379GCD8</accession>
<dbReference type="InterPro" id="IPR058792">
    <property type="entry name" value="Beta-barrel_RND_2"/>
</dbReference>
<comment type="similarity">
    <text evidence="1">Belongs to the membrane fusion protein (MFP) (TC 8.A.1) family.</text>
</comment>
<evidence type="ECO:0000259" key="4">
    <source>
        <dbReference type="Pfam" id="PF25954"/>
    </source>
</evidence>
<proteinExistence type="inferred from homology"/>
<dbReference type="GO" id="GO:0015562">
    <property type="term" value="F:efflux transmembrane transporter activity"/>
    <property type="evidence" value="ECO:0007669"/>
    <property type="project" value="TreeGrafter"/>
</dbReference>
<feature type="domain" description="CusB-like beta-barrel" evidence="4">
    <location>
        <begin position="202"/>
        <end position="274"/>
    </location>
</feature>
<dbReference type="Pfam" id="PF25954">
    <property type="entry name" value="Beta-barrel_RND_2"/>
    <property type="match status" value="1"/>
</dbReference>
<reference evidence="6 7" key="1">
    <citation type="submission" date="2018-06" db="EMBL/GenBank/DDBJ databases">
        <authorList>
            <consortium name="Pathogen Informatics"/>
            <person name="Doyle S."/>
        </authorList>
    </citation>
    <scope>NUCLEOTIDE SEQUENCE [LARGE SCALE GENOMIC DNA]</scope>
    <source>
        <strain evidence="6 7">NCTC11938</strain>
    </source>
</reference>
<evidence type="ECO:0000259" key="5">
    <source>
        <dbReference type="Pfam" id="PF25989"/>
    </source>
</evidence>
<protein>
    <submittedName>
        <fullName evidence="6">Multidrug efflux protein</fullName>
    </submittedName>
</protein>
<evidence type="ECO:0000313" key="7">
    <source>
        <dbReference type="Proteomes" id="UP000254191"/>
    </source>
</evidence>
<dbReference type="Gene3D" id="2.40.50.100">
    <property type="match status" value="1"/>
</dbReference>
<dbReference type="Gene3D" id="1.10.287.470">
    <property type="entry name" value="Helix hairpin bin"/>
    <property type="match status" value="1"/>
</dbReference>
<feature type="signal peptide" evidence="2">
    <location>
        <begin position="1"/>
        <end position="24"/>
    </location>
</feature>
<dbReference type="Proteomes" id="UP000254191">
    <property type="component" value="Unassembled WGS sequence"/>
</dbReference>
<organism evidence="6 7">
    <name type="scientific">Proteus mirabilis</name>
    <dbReference type="NCBI Taxonomy" id="584"/>
    <lineage>
        <taxon>Bacteria</taxon>
        <taxon>Pseudomonadati</taxon>
        <taxon>Pseudomonadota</taxon>
        <taxon>Gammaproteobacteria</taxon>
        <taxon>Enterobacterales</taxon>
        <taxon>Morganellaceae</taxon>
        <taxon>Proteus</taxon>
    </lineage>
</organism>
<name>A0A379GCD8_PROMI</name>
<dbReference type="Gene3D" id="2.40.30.170">
    <property type="match status" value="1"/>
</dbReference>
<dbReference type="InterPro" id="IPR058637">
    <property type="entry name" value="YknX-like_C"/>
</dbReference>
<evidence type="ECO:0000313" key="6">
    <source>
        <dbReference type="EMBL" id="SUC38670.1"/>
    </source>
</evidence>
<dbReference type="AlphaFoldDB" id="A0A379GCD8"/>
<sequence>MNKKLTLTLSASLFLLSAGAMVYATMGSDEDETQPFAYPPTKVALATAQSAELPNTMHGVGELEAARQVYLAAETNGRIATIHFASGQTVTAGQILVKLNDEPEQAELLRLQAQLTNAEKLYSRTRQLYSKNVAAAAQLDSTLSERDMIVASIREVKARIAQKTIKAPFDGIVGIKLVHEGQYLNAGERVASLVDASHLKLNFSLDEQVAPQLSTHQPINIAVDAYPNQTFTGSLNAIDPLIGPSRTVQVQAILPNTDNKLKAGMFARVQVTSPTRHQALTVPETAVTYTAYGDTVFVAQSDNQKNLIAKRVSVKVGLRYNGLIEIKEGLNQGDQVVTSGQIKLSDGTSIAPIEQDTLTLAQSTTRQP</sequence>
<dbReference type="RefSeq" id="WP_004245853.1">
    <property type="nucleotide sequence ID" value="NZ_CAXOLL010000009.1"/>
</dbReference>
<dbReference type="PANTHER" id="PTHR30469">
    <property type="entry name" value="MULTIDRUG RESISTANCE PROTEIN MDTA"/>
    <property type="match status" value="1"/>
</dbReference>
<dbReference type="InterPro" id="IPR006143">
    <property type="entry name" value="RND_pump_MFP"/>
</dbReference>
<evidence type="ECO:0000259" key="3">
    <source>
        <dbReference type="Pfam" id="PF25917"/>
    </source>
</evidence>
<dbReference type="Pfam" id="PF25917">
    <property type="entry name" value="BSH_RND"/>
    <property type="match status" value="1"/>
</dbReference>
<feature type="domain" description="YknX-like C-terminal permuted SH3-like" evidence="5">
    <location>
        <begin position="279"/>
        <end position="350"/>
    </location>
</feature>
<dbReference type="Pfam" id="PF25989">
    <property type="entry name" value="YknX_C"/>
    <property type="match status" value="1"/>
</dbReference>
<evidence type="ECO:0000256" key="1">
    <source>
        <dbReference type="ARBA" id="ARBA00009477"/>
    </source>
</evidence>
<feature type="domain" description="Multidrug resistance protein MdtA-like barrel-sandwich hybrid" evidence="3">
    <location>
        <begin position="67"/>
        <end position="194"/>
    </location>
</feature>
<keyword evidence="2" id="KW-0732">Signal</keyword>
<dbReference type="NCBIfam" id="TIGR01730">
    <property type="entry name" value="RND_mfp"/>
    <property type="match status" value="1"/>
</dbReference>
<dbReference type="Gene3D" id="2.40.420.20">
    <property type="match status" value="1"/>
</dbReference>
<feature type="chain" id="PRO_5016904445" evidence="2">
    <location>
        <begin position="25"/>
        <end position="368"/>
    </location>
</feature>
<dbReference type="GO" id="GO:1990281">
    <property type="term" value="C:efflux pump complex"/>
    <property type="evidence" value="ECO:0007669"/>
    <property type="project" value="TreeGrafter"/>
</dbReference>
<dbReference type="PANTHER" id="PTHR30469:SF29">
    <property type="entry name" value="BLR2860 PROTEIN"/>
    <property type="match status" value="1"/>
</dbReference>
<dbReference type="EMBL" id="UGTS01000005">
    <property type="protein sequence ID" value="SUC38670.1"/>
    <property type="molecule type" value="Genomic_DNA"/>
</dbReference>
<dbReference type="SUPFAM" id="SSF111369">
    <property type="entry name" value="HlyD-like secretion proteins"/>
    <property type="match status" value="1"/>
</dbReference>